<dbReference type="GO" id="GO:0006260">
    <property type="term" value="P:DNA replication"/>
    <property type="evidence" value="ECO:0007669"/>
    <property type="project" value="UniProtKB-KW"/>
</dbReference>
<keyword evidence="3" id="KW-0472">Membrane</keyword>
<organism evidence="4 5">
    <name type="scientific">Aquibacillus koreensis</name>
    <dbReference type="NCBI Taxonomy" id="279446"/>
    <lineage>
        <taxon>Bacteria</taxon>
        <taxon>Bacillati</taxon>
        <taxon>Bacillota</taxon>
        <taxon>Bacilli</taxon>
        <taxon>Bacillales</taxon>
        <taxon>Bacillaceae</taxon>
        <taxon>Aquibacillus</taxon>
    </lineage>
</organism>
<sequence>MDLKKAYEMMELSKGATFKELEDKFFILIKRQNTNTAENDEQAEKDHNLLNEAYEIVKKDILGEEETTESKRPIKDKIDHIIYHYKFHIIGGIFLILILGSFVSTLINSQVDKAKQIPPSITVVMLGNYIGDDTSLLEENLASLFPEWEYIKLEFLSNPDQENKQTQQGYGNVIKNQVILANAKPDILIVDQKHFDSYVSNGSFLPLEDHISDQKIGQLAEDQLRYSPTEDDPKEKLYGIEITDNAIFNDVDISGEKIVVIRRGAEEKDNAITFIDKVIE</sequence>
<dbReference type="Proteomes" id="UP001145072">
    <property type="component" value="Unassembled WGS sequence"/>
</dbReference>
<keyword evidence="3" id="KW-0812">Transmembrane</keyword>
<dbReference type="InterPro" id="IPR036869">
    <property type="entry name" value="J_dom_sf"/>
</dbReference>
<dbReference type="Gene3D" id="3.40.190.10">
    <property type="entry name" value="Periplasmic binding protein-like II"/>
    <property type="match status" value="1"/>
</dbReference>
<dbReference type="RefSeq" id="WP_259867697.1">
    <property type="nucleotide sequence ID" value="NZ_JAMQJZ010000008.1"/>
</dbReference>
<dbReference type="EMBL" id="JAMQJZ010000008">
    <property type="protein sequence ID" value="MDC3421070.1"/>
    <property type="molecule type" value="Genomic_DNA"/>
</dbReference>
<evidence type="ECO:0000313" key="4">
    <source>
        <dbReference type="EMBL" id="MDC3421070.1"/>
    </source>
</evidence>
<name>A0A9X3WJX4_9BACI</name>
<keyword evidence="2" id="KW-0346">Stress response</keyword>
<dbReference type="SUPFAM" id="SSF46565">
    <property type="entry name" value="Chaperone J-domain"/>
    <property type="match status" value="1"/>
</dbReference>
<evidence type="ECO:0000256" key="2">
    <source>
        <dbReference type="ARBA" id="ARBA00023016"/>
    </source>
</evidence>
<keyword evidence="5" id="KW-1185">Reference proteome</keyword>
<comment type="caution">
    <text evidence="4">The sequence shown here is derived from an EMBL/GenBank/DDBJ whole genome shotgun (WGS) entry which is preliminary data.</text>
</comment>
<keyword evidence="1" id="KW-0235">DNA replication</keyword>
<gene>
    <name evidence="4" type="ORF">NC661_11890</name>
</gene>
<keyword evidence="3" id="KW-1133">Transmembrane helix</keyword>
<protein>
    <recommendedName>
        <fullName evidence="6">J domain-containing protein</fullName>
    </recommendedName>
</protein>
<dbReference type="AlphaFoldDB" id="A0A9X3WJX4"/>
<feature type="transmembrane region" description="Helical" evidence="3">
    <location>
        <begin position="87"/>
        <end position="107"/>
    </location>
</feature>
<evidence type="ECO:0000256" key="3">
    <source>
        <dbReference type="SAM" id="Phobius"/>
    </source>
</evidence>
<evidence type="ECO:0000256" key="1">
    <source>
        <dbReference type="ARBA" id="ARBA00022705"/>
    </source>
</evidence>
<evidence type="ECO:0000313" key="5">
    <source>
        <dbReference type="Proteomes" id="UP001145072"/>
    </source>
</evidence>
<accession>A0A9X3WJX4</accession>
<reference evidence="4" key="1">
    <citation type="submission" date="2022-06" db="EMBL/GenBank/DDBJ databases">
        <title>Aquibacillus sp. a new bacterium isolated from soil saline samples.</title>
        <authorList>
            <person name="Galisteo C."/>
            <person name="De La Haba R."/>
            <person name="Sanchez-Porro C."/>
            <person name="Ventosa A."/>
        </authorList>
    </citation>
    <scope>NUCLEOTIDE SEQUENCE</scope>
    <source>
        <strain evidence="4">JCM 12387</strain>
    </source>
</reference>
<evidence type="ECO:0008006" key="6">
    <source>
        <dbReference type="Google" id="ProtNLM"/>
    </source>
</evidence>
<proteinExistence type="predicted"/>